<organism evidence="1 2">
    <name type="scientific">Trema orientale</name>
    <name type="common">Charcoal tree</name>
    <name type="synonym">Celtis orientalis</name>
    <dbReference type="NCBI Taxonomy" id="63057"/>
    <lineage>
        <taxon>Eukaryota</taxon>
        <taxon>Viridiplantae</taxon>
        <taxon>Streptophyta</taxon>
        <taxon>Embryophyta</taxon>
        <taxon>Tracheophyta</taxon>
        <taxon>Spermatophyta</taxon>
        <taxon>Magnoliopsida</taxon>
        <taxon>eudicotyledons</taxon>
        <taxon>Gunneridae</taxon>
        <taxon>Pentapetalae</taxon>
        <taxon>rosids</taxon>
        <taxon>fabids</taxon>
        <taxon>Rosales</taxon>
        <taxon>Cannabaceae</taxon>
        <taxon>Trema</taxon>
    </lineage>
</organism>
<proteinExistence type="predicted"/>
<reference evidence="2" key="1">
    <citation type="submission" date="2016-06" db="EMBL/GenBank/DDBJ databases">
        <title>Parallel loss of symbiosis genes in relatives of nitrogen-fixing non-legume Parasponia.</title>
        <authorList>
            <person name="Van Velzen R."/>
            <person name="Holmer R."/>
            <person name="Bu F."/>
            <person name="Rutten L."/>
            <person name="Van Zeijl A."/>
            <person name="Liu W."/>
            <person name="Santuari L."/>
            <person name="Cao Q."/>
            <person name="Sharma T."/>
            <person name="Shen D."/>
            <person name="Roswanjaya Y."/>
            <person name="Wardhani T."/>
            <person name="Kalhor M.S."/>
            <person name="Jansen J."/>
            <person name="Van den Hoogen J."/>
            <person name="Gungor B."/>
            <person name="Hartog M."/>
            <person name="Hontelez J."/>
            <person name="Verver J."/>
            <person name="Yang W.-C."/>
            <person name="Schijlen E."/>
            <person name="Repin R."/>
            <person name="Schilthuizen M."/>
            <person name="Schranz E."/>
            <person name="Heidstra R."/>
            <person name="Miyata K."/>
            <person name="Fedorova E."/>
            <person name="Kohlen W."/>
            <person name="Bisseling T."/>
            <person name="Smit S."/>
            <person name="Geurts R."/>
        </authorList>
    </citation>
    <scope>NUCLEOTIDE SEQUENCE [LARGE SCALE GENOMIC DNA]</scope>
    <source>
        <strain evidence="2">cv. RG33-2</strain>
    </source>
</reference>
<dbReference type="EMBL" id="JXTC01000030">
    <property type="protein sequence ID" value="PON97634.1"/>
    <property type="molecule type" value="Genomic_DNA"/>
</dbReference>
<dbReference type="InParanoid" id="A0A2P5FIN2"/>
<dbReference type="AlphaFoldDB" id="A0A2P5FIN2"/>
<keyword evidence="2" id="KW-1185">Reference proteome</keyword>
<name>A0A2P5FIN2_TREOI</name>
<evidence type="ECO:0000313" key="2">
    <source>
        <dbReference type="Proteomes" id="UP000237000"/>
    </source>
</evidence>
<dbReference type="Proteomes" id="UP000237000">
    <property type="component" value="Unassembled WGS sequence"/>
</dbReference>
<dbReference type="OrthoDB" id="10298211at2759"/>
<protein>
    <submittedName>
        <fullName evidence="1">Uncharacterized protein</fullName>
    </submittedName>
</protein>
<sequence>MQRFHLLETLESFIRRIVEKVPSVLGSWLVNGDDALEKANRFGDEVVEQILEMLCRQGVRCGFPERNLAREREENGFDLGNQRVESLRDRAASDERLRIENFVEDHEKNGIREMVKVVVFFFLFLLL</sequence>
<accession>A0A2P5FIN2</accession>
<comment type="caution">
    <text evidence="1">The sequence shown here is derived from an EMBL/GenBank/DDBJ whole genome shotgun (WGS) entry which is preliminary data.</text>
</comment>
<gene>
    <name evidence="1" type="ORF">TorRG33x02_065440</name>
</gene>
<evidence type="ECO:0000313" key="1">
    <source>
        <dbReference type="EMBL" id="PON97634.1"/>
    </source>
</evidence>